<sequence>MERFSLREHVLLGSSSSPRRSFGSPKNQSRNADLDFNDVFGGPPRRSSMHEWRNSLGEAMNSNSSGGDEEDLVSSRSPWSGLSEKPVFGEENLNRRSFPSDDFFDDIFRGDSYSASTPTRPSRDHFSSTPGSRVLSPARSLPPQSEPFGGSSLPILLSLPAKLTKGMDQAFTTPSHSPFKTKESASNGLGFPSSPSASRVLSQVVQGQEDLRNDAHASSRGIYLKSEGSSKAIKSDKQDTQATLKKDLSNSEVSSNGFDQFHFSIYKWPGKGVPFAMLLQGRNNVLSKERGKTEGIESEFSTPVVQGAEVSGSAGLNTMKKDTIGSSKFVEEVVPVKPESEPIISSLSHNAGKGITPDSGASGAPMDIGLCEVTEKGKDKMVKQAGMKEGAVKRIDTSSGNVDSKKVKKLNGKRNLLNLGEATSSSMQESSVSKEEKLVGSRVKGKVKEFVQIFNQETPSKQISSVETIVQSTGVKDVGASKTEDQTSVYETKADEKEKMVNLKNKRISIDTPVMEDQVLDKSEKPHVGINKTSRKIYDTSSERNDNSTSCSEAVPEVFGAVVDNMEESHYEDLQGNCLVEELSPEHNKHSQTAQRAEEIQASDAKIRKWSNGKQGNIRSLLSTLQYVLWPESGWKPVPLVDIIEGNSVRRAYQKALLCLHPDKLQQKGAAEHQKYIAEKVFDILQEAWTHFNNLGSF</sequence>
<dbReference type="AlphaFoldDB" id="A0A200R7I0"/>
<dbReference type="GO" id="GO:0030276">
    <property type="term" value="F:clathrin binding"/>
    <property type="evidence" value="ECO:0007669"/>
    <property type="project" value="TreeGrafter"/>
</dbReference>
<accession>A0A200R7I0</accession>
<keyword evidence="3" id="KW-1185">Reference proteome</keyword>
<feature type="compositionally biased region" description="Polar residues" evidence="1">
    <location>
        <begin position="193"/>
        <end position="206"/>
    </location>
</feature>
<evidence type="ECO:0000313" key="3">
    <source>
        <dbReference type="Proteomes" id="UP000195402"/>
    </source>
</evidence>
<dbReference type="GO" id="GO:0005737">
    <property type="term" value="C:cytoplasm"/>
    <property type="evidence" value="ECO:0007669"/>
    <property type="project" value="TreeGrafter"/>
</dbReference>
<dbReference type="FunCoup" id="A0A200R7I0">
    <property type="interactions" value="515"/>
</dbReference>
<protein>
    <recommendedName>
        <fullName evidence="4">DnaJ domain</fullName>
    </recommendedName>
</protein>
<dbReference type="PANTHER" id="PTHR23172">
    <property type="entry name" value="AUXILIN/CYCLIN G-ASSOCIATED KINASE-RELATED"/>
    <property type="match status" value="1"/>
</dbReference>
<evidence type="ECO:0000313" key="2">
    <source>
        <dbReference type="EMBL" id="OVA18665.1"/>
    </source>
</evidence>
<dbReference type="GO" id="GO:0031982">
    <property type="term" value="C:vesicle"/>
    <property type="evidence" value="ECO:0007669"/>
    <property type="project" value="TreeGrafter"/>
</dbReference>
<dbReference type="GO" id="GO:0072583">
    <property type="term" value="P:clathrin-dependent endocytosis"/>
    <property type="evidence" value="ECO:0007669"/>
    <property type="project" value="TreeGrafter"/>
</dbReference>
<feature type="region of interest" description="Disordered" evidence="1">
    <location>
        <begin position="168"/>
        <end position="238"/>
    </location>
</feature>
<dbReference type="Gene3D" id="1.10.287.110">
    <property type="entry name" value="DnaJ domain"/>
    <property type="match status" value="1"/>
</dbReference>
<dbReference type="OMA" id="WNGFNEK"/>
<dbReference type="STRING" id="56857.A0A200R7I0"/>
<gene>
    <name evidence="2" type="ORF">BVC80_1831g223</name>
</gene>
<dbReference type="EMBL" id="MVGT01000435">
    <property type="protein sequence ID" value="OVA18665.1"/>
    <property type="molecule type" value="Genomic_DNA"/>
</dbReference>
<dbReference type="FunFam" id="1.10.287.110:FF:000043">
    <property type="entry name" value="J-domain protein required for chloroplast accumulation response 1"/>
    <property type="match status" value="1"/>
</dbReference>
<name>A0A200R7I0_MACCD</name>
<dbReference type="InterPro" id="IPR001623">
    <property type="entry name" value="DnaJ_domain"/>
</dbReference>
<comment type="caution">
    <text evidence="2">The sequence shown here is derived from an EMBL/GenBank/DDBJ whole genome shotgun (WGS) entry which is preliminary data.</text>
</comment>
<feature type="region of interest" description="Disordered" evidence="1">
    <location>
        <begin position="113"/>
        <end position="152"/>
    </location>
</feature>
<reference evidence="2 3" key="1">
    <citation type="journal article" date="2017" name="Mol. Plant">
        <title>The Genome of Medicinal Plant Macleaya cordata Provides New Insights into Benzylisoquinoline Alkaloids Metabolism.</title>
        <authorList>
            <person name="Liu X."/>
            <person name="Liu Y."/>
            <person name="Huang P."/>
            <person name="Ma Y."/>
            <person name="Qing Z."/>
            <person name="Tang Q."/>
            <person name="Cao H."/>
            <person name="Cheng P."/>
            <person name="Zheng Y."/>
            <person name="Yuan Z."/>
            <person name="Zhou Y."/>
            <person name="Liu J."/>
            <person name="Tang Z."/>
            <person name="Zhuo Y."/>
            <person name="Zhang Y."/>
            <person name="Yu L."/>
            <person name="Huang J."/>
            <person name="Yang P."/>
            <person name="Peng Q."/>
            <person name="Zhang J."/>
            <person name="Jiang W."/>
            <person name="Zhang Z."/>
            <person name="Lin K."/>
            <person name="Ro D.K."/>
            <person name="Chen X."/>
            <person name="Xiong X."/>
            <person name="Shang Y."/>
            <person name="Huang S."/>
            <person name="Zeng J."/>
        </authorList>
    </citation>
    <scope>NUCLEOTIDE SEQUENCE [LARGE SCALE GENOMIC DNA]</scope>
    <source>
        <strain evidence="3">cv. BLH2017</strain>
        <tissue evidence="2">Root</tissue>
    </source>
</reference>
<feature type="region of interest" description="Disordered" evidence="1">
    <location>
        <begin position="1"/>
        <end position="95"/>
    </location>
</feature>
<evidence type="ECO:0008006" key="4">
    <source>
        <dbReference type="Google" id="ProtNLM"/>
    </source>
</evidence>
<dbReference type="CDD" id="cd06257">
    <property type="entry name" value="DnaJ"/>
    <property type="match status" value="1"/>
</dbReference>
<evidence type="ECO:0000256" key="1">
    <source>
        <dbReference type="SAM" id="MobiDB-lite"/>
    </source>
</evidence>
<proteinExistence type="predicted"/>
<dbReference type="OrthoDB" id="1717591at2759"/>
<feature type="compositionally biased region" description="Basic and acidic residues" evidence="1">
    <location>
        <begin position="1"/>
        <end position="10"/>
    </location>
</feature>
<organism evidence="2 3">
    <name type="scientific">Macleaya cordata</name>
    <name type="common">Five-seeded plume-poppy</name>
    <name type="synonym">Bocconia cordata</name>
    <dbReference type="NCBI Taxonomy" id="56857"/>
    <lineage>
        <taxon>Eukaryota</taxon>
        <taxon>Viridiplantae</taxon>
        <taxon>Streptophyta</taxon>
        <taxon>Embryophyta</taxon>
        <taxon>Tracheophyta</taxon>
        <taxon>Spermatophyta</taxon>
        <taxon>Magnoliopsida</taxon>
        <taxon>Ranunculales</taxon>
        <taxon>Papaveraceae</taxon>
        <taxon>Papaveroideae</taxon>
        <taxon>Macleaya</taxon>
    </lineage>
</organism>
<dbReference type="SUPFAM" id="SSF46565">
    <property type="entry name" value="Chaperone J-domain"/>
    <property type="match status" value="1"/>
</dbReference>
<dbReference type="InterPro" id="IPR036869">
    <property type="entry name" value="J_dom_sf"/>
</dbReference>
<dbReference type="GO" id="GO:0072318">
    <property type="term" value="P:clathrin coat disassembly"/>
    <property type="evidence" value="ECO:0007669"/>
    <property type="project" value="TreeGrafter"/>
</dbReference>
<dbReference type="Proteomes" id="UP000195402">
    <property type="component" value="Unassembled WGS sequence"/>
</dbReference>
<dbReference type="PANTHER" id="PTHR23172:SF64">
    <property type="entry name" value="J DOMAIN-CONTAINING PROTEIN REQUIRED FOR CHLOROPLAST ACCUMULATION RESPONSE 1"/>
    <property type="match status" value="1"/>
</dbReference>
<dbReference type="InParanoid" id="A0A200R7I0"/>
<feature type="compositionally biased region" description="Low complexity" evidence="1">
    <location>
        <begin position="11"/>
        <end position="25"/>
    </location>
</feature>